<feature type="chain" id="PRO_5025449358" description="endo-1,3(4)-beta-glucanase" evidence="7">
    <location>
        <begin position="20"/>
        <end position="638"/>
    </location>
</feature>
<feature type="domain" description="GH16" evidence="8">
    <location>
        <begin position="35"/>
        <end position="277"/>
    </location>
</feature>
<keyword evidence="7" id="KW-0732">Signal</keyword>
<accession>A0A6A6WZD1</accession>
<dbReference type="EMBL" id="MU002127">
    <property type="protein sequence ID" value="KAF2789580.1"/>
    <property type="molecule type" value="Genomic_DNA"/>
</dbReference>
<dbReference type="AlphaFoldDB" id="A0A6A6WZD1"/>
<evidence type="ECO:0000256" key="2">
    <source>
        <dbReference type="ARBA" id="ARBA00006865"/>
    </source>
</evidence>
<protein>
    <recommendedName>
        <fullName evidence="3">endo-1,3(4)-beta-glucanase</fullName>
        <ecNumber evidence="3">3.2.1.6</ecNumber>
    </recommendedName>
</protein>
<feature type="signal peptide" evidence="7">
    <location>
        <begin position="1"/>
        <end position="19"/>
    </location>
</feature>
<evidence type="ECO:0000256" key="3">
    <source>
        <dbReference type="ARBA" id="ARBA00012599"/>
    </source>
</evidence>
<evidence type="ECO:0000313" key="10">
    <source>
        <dbReference type="Proteomes" id="UP000799757"/>
    </source>
</evidence>
<dbReference type="InterPro" id="IPR013320">
    <property type="entry name" value="ConA-like_dom_sf"/>
</dbReference>
<dbReference type="EC" id="3.2.1.6" evidence="3"/>
<feature type="compositionally biased region" description="Pro residues" evidence="6">
    <location>
        <begin position="315"/>
        <end position="330"/>
    </location>
</feature>
<keyword evidence="10" id="KW-1185">Reference proteome</keyword>
<dbReference type="SUPFAM" id="SSF49899">
    <property type="entry name" value="Concanavalin A-like lectins/glucanases"/>
    <property type="match status" value="1"/>
</dbReference>
<name>A0A6A6WZD1_9PLEO</name>
<feature type="region of interest" description="Disordered" evidence="6">
    <location>
        <begin position="311"/>
        <end position="455"/>
    </location>
</feature>
<organism evidence="9 10">
    <name type="scientific">Melanomma pulvis-pyrius CBS 109.77</name>
    <dbReference type="NCBI Taxonomy" id="1314802"/>
    <lineage>
        <taxon>Eukaryota</taxon>
        <taxon>Fungi</taxon>
        <taxon>Dikarya</taxon>
        <taxon>Ascomycota</taxon>
        <taxon>Pezizomycotina</taxon>
        <taxon>Dothideomycetes</taxon>
        <taxon>Pleosporomycetidae</taxon>
        <taxon>Pleosporales</taxon>
        <taxon>Melanommataceae</taxon>
        <taxon>Melanomma</taxon>
    </lineage>
</organism>
<dbReference type="Proteomes" id="UP000799757">
    <property type="component" value="Unassembled WGS sequence"/>
</dbReference>
<dbReference type="PROSITE" id="PS51762">
    <property type="entry name" value="GH16_2"/>
    <property type="match status" value="1"/>
</dbReference>
<reference evidence="9" key="1">
    <citation type="journal article" date="2020" name="Stud. Mycol.">
        <title>101 Dothideomycetes genomes: a test case for predicting lifestyles and emergence of pathogens.</title>
        <authorList>
            <person name="Haridas S."/>
            <person name="Albert R."/>
            <person name="Binder M."/>
            <person name="Bloem J."/>
            <person name="Labutti K."/>
            <person name="Salamov A."/>
            <person name="Andreopoulos B."/>
            <person name="Baker S."/>
            <person name="Barry K."/>
            <person name="Bills G."/>
            <person name="Bluhm B."/>
            <person name="Cannon C."/>
            <person name="Castanera R."/>
            <person name="Culley D."/>
            <person name="Daum C."/>
            <person name="Ezra D."/>
            <person name="Gonzalez J."/>
            <person name="Henrissat B."/>
            <person name="Kuo A."/>
            <person name="Liang C."/>
            <person name="Lipzen A."/>
            <person name="Lutzoni F."/>
            <person name="Magnuson J."/>
            <person name="Mondo S."/>
            <person name="Nolan M."/>
            <person name="Ohm R."/>
            <person name="Pangilinan J."/>
            <person name="Park H.-J."/>
            <person name="Ramirez L."/>
            <person name="Alfaro M."/>
            <person name="Sun H."/>
            <person name="Tritt A."/>
            <person name="Yoshinaga Y."/>
            <person name="Zwiers L.-H."/>
            <person name="Turgeon B."/>
            <person name="Goodwin S."/>
            <person name="Spatafora J."/>
            <person name="Crous P."/>
            <person name="Grigoriev I."/>
        </authorList>
    </citation>
    <scope>NUCLEOTIDE SEQUENCE</scope>
    <source>
        <strain evidence="9">CBS 109.77</strain>
    </source>
</reference>
<feature type="compositionally biased region" description="Low complexity" evidence="6">
    <location>
        <begin position="331"/>
        <end position="343"/>
    </location>
</feature>
<dbReference type="OrthoDB" id="192832at2759"/>
<evidence type="ECO:0000259" key="8">
    <source>
        <dbReference type="PROSITE" id="PS51762"/>
    </source>
</evidence>
<feature type="compositionally biased region" description="Pro residues" evidence="6">
    <location>
        <begin position="393"/>
        <end position="406"/>
    </location>
</feature>
<evidence type="ECO:0000313" key="9">
    <source>
        <dbReference type="EMBL" id="KAF2789580.1"/>
    </source>
</evidence>
<dbReference type="GO" id="GO:0009251">
    <property type="term" value="P:glucan catabolic process"/>
    <property type="evidence" value="ECO:0007669"/>
    <property type="project" value="TreeGrafter"/>
</dbReference>
<dbReference type="InterPro" id="IPR000757">
    <property type="entry name" value="Beta-glucanase-like"/>
</dbReference>
<sequence>MHISTTLLSAAAFAHLSIAGYVLEDDYMTDFYGAFDFWNAPDPTNGFVKYVDMTTAQGMGLMNSTPGVVSWGVDTTNPAPEGRPSIRLTSKKSYEAGLVVLDVAHMPTGCGTWPAFWMVGPDWPNSGEIDILEGVNEQENNAMTLHTGPGCSITDGGFSGSVETQNCDVKADGQAANAGCSIKHPSSDSYGAGLNAIGGGVYATQWTDDAINVWYFKRGSVPADALGASPDPASWGTPDAHFANTGCDIAKIFKGQQIVFDTTFCGDWAGNVWSSGSCASKAPTCNEYVANNPSAFMDAGWTINALKVYQDDPNAAPPAPPGPTDAPPAPITTEAPPAPGTTDIPAPAPGTTDIPAPVPGTTDIPAPVPGTEAPPAPMPTGTGFDFTVAPIPTGAPAPSGPQPPMSAPLESGGPVPSMTAPVAPQPSGGDDGVLPGFNFPGGPGGSKVPVGTGAPAPPVGTAAPVVPIPSSILEPVVPVVSSDAPPYPIPTGAAPPMSGTGVPVEAPMPTGTGGASHEFVSGMPTDMPGMYPCTTGVGAPPPAVTRVSTVYNTVYVTVPYSGETPVMAPPAGNTPIASAPPAGPPSGKNPVEPPVALAPQAPAETPEAYPPHAPGAYRVRHARQIRRRQTQHNKVVRR</sequence>
<dbReference type="Gene3D" id="2.60.120.200">
    <property type="match status" value="1"/>
</dbReference>
<feature type="compositionally biased region" description="Low complexity" evidence="6">
    <location>
        <begin position="446"/>
        <end position="455"/>
    </location>
</feature>
<evidence type="ECO:0000256" key="5">
    <source>
        <dbReference type="ARBA" id="ARBA00023295"/>
    </source>
</evidence>
<dbReference type="FunFam" id="2.60.120.200:FF:000114">
    <property type="entry name" value="Probable endo-1,3(4)-beta-glucanase NFIA_089530"/>
    <property type="match status" value="1"/>
</dbReference>
<evidence type="ECO:0000256" key="7">
    <source>
        <dbReference type="SAM" id="SignalP"/>
    </source>
</evidence>
<dbReference type="GO" id="GO:0052861">
    <property type="term" value="F:endo-1,3(4)-beta-glucanase activity"/>
    <property type="evidence" value="ECO:0007669"/>
    <property type="project" value="UniProtKB-EC"/>
</dbReference>
<evidence type="ECO:0000256" key="1">
    <source>
        <dbReference type="ARBA" id="ARBA00000124"/>
    </source>
</evidence>
<dbReference type="PANTHER" id="PTHR10963:SF24">
    <property type="entry name" value="GLYCOSIDASE C21B10.07-RELATED"/>
    <property type="match status" value="1"/>
</dbReference>
<comment type="catalytic activity">
    <reaction evidence="1">
        <text>Endohydrolysis of (1-&gt;3)- or (1-&gt;4)-linkages in beta-D-glucans when the glucose residue whose reducing group is involved in the linkage to be hydrolyzed is itself substituted at C-3.</text>
        <dbReference type="EC" id="3.2.1.6"/>
    </reaction>
</comment>
<gene>
    <name evidence="9" type="ORF">K505DRAFT_92295</name>
</gene>
<keyword evidence="4 9" id="KW-0378">Hydrolase</keyword>
<feature type="compositionally biased region" description="Pro residues" evidence="6">
    <location>
        <begin position="366"/>
        <end position="378"/>
    </location>
</feature>
<keyword evidence="5" id="KW-0326">Glycosidase</keyword>
<dbReference type="PANTHER" id="PTHR10963">
    <property type="entry name" value="GLYCOSYL HYDROLASE-RELATED"/>
    <property type="match status" value="1"/>
</dbReference>
<feature type="region of interest" description="Disordered" evidence="6">
    <location>
        <begin position="571"/>
        <end position="614"/>
    </location>
</feature>
<comment type="similarity">
    <text evidence="2">Belongs to the glycosyl hydrolase 16 family.</text>
</comment>
<evidence type="ECO:0000256" key="4">
    <source>
        <dbReference type="ARBA" id="ARBA00022801"/>
    </source>
</evidence>
<dbReference type="Pfam" id="PF26113">
    <property type="entry name" value="GH16_XgeA"/>
    <property type="match status" value="1"/>
</dbReference>
<dbReference type="CDD" id="cd02181">
    <property type="entry name" value="GH16_fungal_Lam16A_glucanase"/>
    <property type="match status" value="1"/>
</dbReference>
<evidence type="ECO:0000256" key="6">
    <source>
        <dbReference type="SAM" id="MobiDB-lite"/>
    </source>
</evidence>
<proteinExistence type="inferred from homology"/>
<dbReference type="InterPro" id="IPR050546">
    <property type="entry name" value="Glycosyl_Hydrlase_16"/>
</dbReference>